<dbReference type="PANTHER" id="PTHR11735">
    <property type="entry name" value="TRNA N6-ADENOSINE THREONYLCARBAMOYLTRANSFERASE"/>
    <property type="match status" value="1"/>
</dbReference>
<organism evidence="2 3">
    <name type="scientific">Breoghania corrubedonensis</name>
    <dbReference type="NCBI Taxonomy" id="665038"/>
    <lineage>
        <taxon>Bacteria</taxon>
        <taxon>Pseudomonadati</taxon>
        <taxon>Pseudomonadota</taxon>
        <taxon>Alphaproteobacteria</taxon>
        <taxon>Hyphomicrobiales</taxon>
        <taxon>Stappiaceae</taxon>
        <taxon>Breoghania</taxon>
    </lineage>
</organism>
<accession>A0A2T5VGZ1</accession>
<evidence type="ECO:0000259" key="1">
    <source>
        <dbReference type="Pfam" id="PF00814"/>
    </source>
</evidence>
<dbReference type="Gene3D" id="3.30.420.40">
    <property type="match status" value="2"/>
</dbReference>
<dbReference type="GO" id="GO:0002949">
    <property type="term" value="P:tRNA threonylcarbamoyladenosine modification"/>
    <property type="evidence" value="ECO:0007669"/>
    <property type="project" value="InterPro"/>
</dbReference>
<dbReference type="InterPro" id="IPR043129">
    <property type="entry name" value="ATPase_NBD"/>
</dbReference>
<dbReference type="RefSeq" id="WP_107988509.1">
    <property type="nucleotide sequence ID" value="NZ_QAYG01000001.1"/>
</dbReference>
<dbReference type="CDD" id="cd24032">
    <property type="entry name" value="ASKHA_NBD_TsaB"/>
    <property type="match status" value="1"/>
</dbReference>
<protein>
    <submittedName>
        <fullName evidence="2">tRNA threonylcarbamoyladenosine biosynthesis protein TsaB</fullName>
    </submittedName>
</protein>
<dbReference type="NCBIfam" id="TIGR03725">
    <property type="entry name" value="T6A_YeaZ"/>
    <property type="match status" value="1"/>
</dbReference>
<evidence type="ECO:0000313" key="2">
    <source>
        <dbReference type="EMBL" id="PTW63021.1"/>
    </source>
</evidence>
<dbReference type="OrthoDB" id="9809995at2"/>
<keyword evidence="3" id="KW-1185">Reference proteome</keyword>
<dbReference type="Proteomes" id="UP000244081">
    <property type="component" value="Unassembled WGS sequence"/>
</dbReference>
<comment type="caution">
    <text evidence="2">The sequence shown here is derived from an EMBL/GenBank/DDBJ whole genome shotgun (WGS) entry which is preliminary data.</text>
</comment>
<evidence type="ECO:0000313" key="3">
    <source>
        <dbReference type="Proteomes" id="UP000244081"/>
    </source>
</evidence>
<sequence length="225" mass="22859">MTLLALDTALSRCSAAVLRDDGSLVMLSEELGRGHAERLAGMVQEVMAQAGVAFSDLSRIAVTVGPGSFTGLRVALSVARGFAVVWPVELVGVTTLAAIAQGVREAGMDAGAQDRPLAVALPARGGEVYAQLFAAGGLPAGEPAAIAAETFAAALPADARLAGAGAEALAQFRPDLEIVDRAAAPDIAAVARLGLAAPSPETPPVPLYLKPPDAKPQTRFRIAYA</sequence>
<dbReference type="AlphaFoldDB" id="A0A2T5VGZ1"/>
<dbReference type="GO" id="GO:0005829">
    <property type="term" value="C:cytosol"/>
    <property type="evidence" value="ECO:0007669"/>
    <property type="project" value="TreeGrafter"/>
</dbReference>
<dbReference type="InterPro" id="IPR022496">
    <property type="entry name" value="T6A_TsaB"/>
</dbReference>
<dbReference type="InterPro" id="IPR000905">
    <property type="entry name" value="Gcp-like_dom"/>
</dbReference>
<proteinExistence type="predicted"/>
<dbReference type="EMBL" id="QAYG01000001">
    <property type="protein sequence ID" value="PTW63021.1"/>
    <property type="molecule type" value="Genomic_DNA"/>
</dbReference>
<dbReference type="PANTHER" id="PTHR11735:SF11">
    <property type="entry name" value="TRNA THREONYLCARBAMOYLADENOSINE BIOSYNTHESIS PROTEIN TSAB"/>
    <property type="match status" value="1"/>
</dbReference>
<gene>
    <name evidence="2" type="ORF">C8N35_1011070</name>
</gene>
<feature type="domain" description="Gcp-like" evidence="1">
    <location>
        <begin position="30"/>
        <end position="135"/>
    </location>
</feature>
<name>A0A2T5VGZ1_9HYPH</name>
<reference evidence="2 3" key="1">
    <citation type="submission" date="2018-04" db="EMBL/GenBank/DDBJ databases">
        <title>Genomic Encyclopedia of Archaeal and Bacterial Type Strains, Phase II (KMG-II): from individual species to whole genera.</title>
        <authorList>
            <person name="Goeker M."/>
        </authorList>
    </citation>
    <scope>NUCLEOTIDE SEQUENCE [LARGE SCALE GENOMIC DNA]</scope>
    <source>
        <strain evidence="2 3">DSM 23382</strain>
    </source>
</reference>
<dbReference type="SUPFAM" id="SSF53067">
    <property type="entry name" value="Actin-like ATPase domain"/>
    <property type="match status" value="1"/>
</dbReference>
<dbReference type="Pfam" id="PF00814">
    <property type="entry name" value="TsaD"/>
    <property type="match status" value="1"/>
</dbReference>